<dbReference type="PROSITE" id="PS50930">
    <property type="entry name" value="HTH_LYTTR"/>
    <property type="match status" value="1"/>
</dbReference>
<proteinExistence type="predicted"/>
<name>A0A9D1X9P3_9BACT</name>
<keyword evidence="1" id="KW-0597">Phosphoprotein</keyword>
<evidence type="ECO:0000259" key="2">
    <source>
        <dbReference type="PROSITE" id="PS50110"/>
    </source>
</evidence>
<dbReference type="SUPFAM" id="SSF52172">
    <property type="entry name" value="CheY-like"/>
    <property type="match status" value="1"/>
</dbReference>
<dbReference type="PROSITE" id="PS50110">
    <property type="entry name" value="RESPONSE_REGULATORY"/>
    <property type="match status" value="1"/>
</dbReference>
<dbReference type="PANTHER" id="PTHR37299">
    <property type="entry name" value="TRANSCRIPTIONAL REGULATOR-RELATED"/>
    <property type="match status" value="1"/>
</dbReference>
<evidence type="ECO:0000259" key="3">
    <source>
        <dbReference type="PROSITE" id="PS50930"/>
    </source>
</evidence>
<protein>
    <submittedName>
        <fullName evidence="4">LytTR family DNA-binding domain-containing protein</fullName>
    </submittedName>
</protein>
<dbReference type="GO" id="GO:0003677">
    <property type="term" value="F:DNA binding"/>
    <property type="evidence" value="ECO:0007669"/>
    <property type="project" value="UniProtKB-KW"/>
</dbReference>
<organism evidence="4 5">
    <name type="scientific">Candidatus Parabacteroides intestinipullorum</name>
    <dbReference type="NCBI Taxonomy" id="2838723"/>
    <lineage>
        <taxon>Bacteria</taxon>
        <taxon>Pseudomonadati</taxon>
        <taxon>Bacteroidota</taxon>
        <taxon>Bacteroidia</taxon>
        <taxon>Bacteroidales</taxon>
        <taxon>Tannerellaceae</taxon>
        <taxon>Parabacteroides</taxon>
    </lineage>
</organism>
<accession>A0A9D1X9P3</accession>
<feature type="domain" description="HTH LytTR-type" evidence="3">
    <location>
        <begin position="143"/>
        <end position="250"/>
    </location>
</feature>
<dbReference type="SMART" id="SM00448">
    <property type="entry name" value="REC"/>
    <property type="match status" value="1"/>
</dbReference>
<dbReference type="FunFam" id="3.40.50.2300:FF:000361">
    <property type="entry name" value="Two-component system response regulator"/>
    <property type="match status" value="1"/>
</dbReference>
<keyword evidence="4" id="KW-0238">DNA-binding</keyword>
<dbReference type="Gene3D" id="3.40.50.2300">
    <property type="match status" value="1"/>
</dbReference>
<dbReference type="Pfam" id="PF04397">
    <property type="entry name" value="LytTR"/>
    <property type="match status" value="1"/>
</dbReference>
<reference evidence="4" key="1">
    <citation type="journal article" date="2021" name="PeerJ">
        <title>Extensive microbial diversity within the chicken gut microbiome revealed by metagenomics and culture.</title>
        <authorList>
            <person name="Gilroy R."/>
            <person name="Ravi A."/>
            <person name="Getino M."/>
            <person name="Pursley I."/>
            <person name="Horton D.L."/>
            <person name="Alikhan N.F."/>
            <person name="Baker D."/>
            <person name="Gharbi K."/>
            <person name="Hall N."/>
            <person name="Watson M."/>
            <person name="Adriaenssens E.M."/>
            <person name="Foster-Nyarko E."/>
            <person name="Jarju S."/>
            <person name="Secka A."/>
            <person name="Antonio M."/>
            <person name="Oren A."/>
            <person name="Chaudhuri R.R."/>
            <person name="La Ragione R."/>
            <person name="Hildebrand F."/>
            <person name="Pallen M.J."/>
        </authorList>
    </citation>
    <scope>NUCLEOTIDE SEQUENCE</scope>
    <source>
        <strain evidence="4">ChiGjej6B6-14162</strain>
    </source>
</reference>
<dbReference type="GO" id="GO:0000156">
    <property type="term" value="F:phosphorelay response regulator activity"/>
    <property type="evidence" value="ECO:0007669"/>
    <property type="project" value="InterPro"/>
</dbReference>
<dbReference type="InterPro" id="IPR007492">
    <property type="entry name" value="LytTR_DNA-bd_dom"/>
</dbReference>
<gene>
    <name evidence="4" type="ORF">H9977_09150</name>
</gene>
<dbReference type="AlphaFoldDB" id="A0A9D1X9P3"/>
<evidence type="ECO:0000313" key="5">
    <source>
        <dbReference type="Proteomes" id="UP000886740"/>
    </source>
</evidence>
<evidence type="ECO:0000256" key="1">
    <source>
        <dbReference type="PROSITE-ProRule" id="PRU00169"/>
    </source>
</evidence>
<dbReference type="Proteomes" id="UP000886740">
    <property type="component" value="Unassembled WGS sequence"/>
</dbReference>
<dbReference type="InterPro" id="IPR001789">
    <property type="entry name" value="Sig_transdc_resp-reg_receiver"/>
</dbReference>
<dbReference type="InterPro" id="IPR011006">
    <property type="entry name" value="CheY-like_superfamily"/>
</dbReference>
<sequence length="251" mass="28964">MNVVIIEDEVAAYDNIRHILLETDPKINILAHLDSVEDSVSWFQANAMPDLLFMDIQLADGLSFNIFDCVNIDVPVIFTTAYDQYAIRAFQVNSVDYLLKPITFENVGKALDKYRRYNPEQAERDKSNIERMIQSVTEYSKRVLVPYKDRILPIKAESIAYFYNTNGESRLTTLEGTSYPLAKSLDALMKKLDPNLFFRANRQFLISREAVESLTVWFDSRLRVNLLLPVPEPIYVAKNRASDFKSWLSES</sequence>
<feature type="modified residue" description="4-aspartylphosphate" evidence="1">
    <location>
        <position position="55"/>
    </location>
</feature>
<feature type="domain" description="Response regulatory" evidence="2">
    <location>
        <begin position="2"/>
        <end position="115"/>
    </location>
</feature>
<dbReference type="PANTHER" id="PTHR37299:SF1">
    <property type="entry name" value="STAGE 0 SPORULATION PROTEIN A HOMOLOG"/>
    <property type="match status" value="1"/>
</dbReference>
<comment type="caution">
    <text evidence="4">The sequence shown here is derived from an EMBL/GenBank/DDBJ whole genome shotgun (WGS) entry which is preliminary data.</text>
</comment>
<evidence type="ECO:0000313" key="4">
    <source>
        <dbReference type="EMBL" id="HIX75180.1"/>
    </source>
</evidence>
<dbReference type="EMBL" id="DXEL01000060">
    <property type="protein sequence ID" value="HIX75180.1"/>
    <property type="molecule type" value="Genomic_DNA"/>
</dbReference>
<dbReference type="SMART" id="SM00850">
    <property type="entry name" value="LytTR"/>
    <property type="match status" value="1"/>
</dbReference>
<dbReference type="Pfam" id="PF00072">
    <property type="entry name" value="Response_reg"/>
    <property type="match status" value="1"/>
</dbReference>
<reference evidence="4" key="2">
    <citation type="submission" date="2021-04" db="EMBL/GenBank/DDBJ databases">
        <authorList>
            <person name="Gilroy R."/>
        </authorList>
    </citation>
    <scope>NUCLEOTIDE SEQUENCE</scope>
    <source>
        <strain evidence="4">ChiGjej6B6-14162</strain>
    </source>
</reference>
<dbReference type="Gene3D" id="2.40.50.1020">
    <property type="entry name" value="LytTr DNA-binding domain"/>
    <property type="match status" value="1"/>
</dbReference>
<dbReference type="InterPro" id="IPR046947">
    <property type="entry name" value="LytR-like"/>
</dbReference>